<accession>A0ABQ6LSG6</accession>
<name>A0ABQ6LSG6_9RHOB</name>
<dbReference type="Gene3D" id="3.30.390.10">
    <property type="entry name" value="Enolase-like, N-terminal domain"/>
    <property type="match status" value="1"/>
</dbReference>
<dbReference type="InterPro" id="IPR010197">
    <property type="entry name" value="OSBS/NAAAR"/>
</dbReference>
<comment type="caution">
    <text evidence="6">The sequence shown here is derived from an EMBL/GenBank/DDBJ whole genome shotgun (WGS) entry which is preliminary data.</text>
</comment>
<reference evidence="6 7" key="1">
    <citation type="submission" date="2023-04" db="EMBL/GenBank/DDBJ databases">
        <title>Marinoamorphus aggregata gen. nov., sp. Nov., isolate from tissue of brittle star Ophioplocus japonicus.</title>
        <authorList>
            <person name="Kawano K."/>
            <person name="Sawayama S."/>
            <person name="Nakagawa S."/>
        </authorList>
    </citation>
    <scope>NUCLEOTIDE SEQUENCE [LARGE SCALE GENOMIC DNA]</scope>
    <source>
        <strain evidence="6 7">NKW23</strain>
    </source>
</reference>
<evidence type="ECO:0000256" key="3">
    <source>
        <dbReference type="ARBA" id="ARBA00029491"/>
    </source>
</evidence>
<keyword evidence="2" id="KW-0479">Metal-binding</keyword>
<dbReference type="SUPFAM" id="SSF51604">
    <property type="entry name" value="Enolase C-terminal domain-like"/>
    <property type="match status" value="1"/>
</dbReference>
<dbReference type="SFLD" id="SFLDG00180">
    <property type="entry name" value="muconate_cycloisomerase"/>
    <property type="match status" value="1"/>
</dbReference>
<dbReference type="SUPFAM" id="SSF54826">
    <property type="entry name" value="Enolase N-terminal domain-like"/>
    <property type="match status" value="1"/>
</dbReference>
<dbReference type="InterPro" id="IPR029065">
    <property type="entry name" value="Enolase_C-like"/>
</dbReference>
<evidence type="ECO:0000256" key="2">
    <source>
        <dbReference type="ARBA" id="ARBA00022723"/>
    </source>
</evidence>
<sequence>MHIDEIRVFHVSMPLKEPWRTAFSEEHAIDTVLVRMRSGDLVGWGEAAPYAVPQFSPEWTTGCLALIRDVFAPLLVGQEIASGAALQARLASFKGNYFAKAALDTAWWDLHAKARGLPLWRLIGGAAPEVRVGADIPVQADRAALLAHVGRAVAGGFGRIKLKYRRDSTPEMVAAVMAAAPGVPVHIDCNAGFGLEDLPVFRALDGLGLAMIEQPLGWTDLIDHARLQAELETPLCLDESITSLEAARQAVETGATRKLNIKHGRVGGLTNALAIHRYCREAGIPCWVGGMLESFVGQGVSLALATLPGLDYPADIFPDGRLYAADLAGPALDLSGPGEMTAPERPGHGFAPLPGRLAAVLVAEG</sequence>
<evidence type="ECO:0000313" key="6">
    <source>
        <dbReference type="EMBL" id="GMG85019.1"/>
    </source>
</evidence>
<dbReference type="InterPro" id="IPR013342">
    <property type="entry name" value="Mandelate_racemase_C"/>
</dbReference>
<evidence type="ECO:0000256" key="4">
    <source>
        <dbReference type="NCBIfam" id="TIGR01928"/>
    </source>
</evidence>
<proteinExistence type="predicted"/>
<dbReference type="InterPro" id="IPR013341">
    <property type="entry name" value="Mandelate_racemase_N_dom"/>
</dbReference>
<dbReference type="NCBIfam" id="TIGR01928">
    <property type="entry name" value="menC_lowGC_arch"/>
    <property type="match status" value="1"/>
</dbReference>
<dbReference type="EC" id="4.2.1.113" evidence="3 4"/>
<dbReference type="SFLD" id="SFLDS00001">
    <property type="entry name" value="Enolase"/>
    <property type="match status" value="1"/>
</dbReference>
<organism evidence="6 7">
    <name type="scientific">Paralimibaculum aggregatum</name>
    <dbReference type="NCBI Taxonomy" id="3036245"/>
    <lineage>
        <taxon>Bacteria</taxon>
        <taxon>Pseudomonadati</taxon>
        <taxon>Pseudomonadota</taxon>
        <taxon>Alphaproteobacteria</taxon>
        <taxon>Rhodobacterales</taxon>
        <taxon>Paracoccaceae</taxon>
        <taxon>Paralimibaculum</taxon>
    </lineage>
</organism>
<dbReference type="Pfam" id="PF13378">
    <property type="entry name" value="MR_MLE_C"/>
    <property type="match status" value="1"/>
</dbReference>
<gene>
    <name evidence="6" type="primary">menC</name>
    <name evidence="6" type="ORF">LNKW23_42350</name>
</gene>
<dbReference type="Pfam" id="PF02746">
    <property type="entry name" value="MR_MLE_N"/>
    <property type="match status" value="1"/>
</dbReference>
<protein>
    <recommendedName>
        <fullName evidence="3 4">o-succinylbenzoate synthase</fullName>
        <ecNumber evidence="3 4">4.2.1.113</ecNumber>
    </recommendedName>
</protein>
<dbReference type="EMBL" id="BSYI01000048">
    <property type="protein sequence ID" value="GMG85019.1"/>
    <property type="molecule type" value="Genomic_DNA"/>
</dbReference>
<evidence type="ECO:0000259" key="5">
    <source>
        <dbReference type="SMART" id="SM00922"/>
    </source>
</evidence>
<feature type="domain" description="Mandelate racemase/muconate lactonizing enzyme C-terminal" evidence="5">
    <location>
        <begin position="142"/>
        <end position="234"/>
    </location>
</feature>
<dbReference type="PANTHER" id="PTHR48073">
    <property type="entry name" value="O-SUCCINYLBENZOATE SYNTHASE-RELATED"/>
    <property type="match status" value="1"/>
</dbReference>
<dbReference type="InterPro" id="IPR029017">
    <property type="entry name" value="Enolase-like_N"/>
</dbReference>
<comment type="cofactor">
    <cofactor evidence="1">
        <name>a divalent metal cation</name>
        <dbReference type="ChEBI" id="CHEBI:60240"/>
    </cofactor>
</comment>
<keyword evidence="7" id="KW-1185">Reference proteome</keyword>
<dbReference type="InterPro" id="IPR036849">
    <property type="entry name" value="Enolase-like_C_sf"/>
</dbReference>
<evidence type="ECO:0000256" key="1">
    <source>
        <dbReference type="ARBA" id="ARBA00001968"/>
    </source>
</evidence>
<dbReference type="Gene3D" id="3.20.20.120">
    <property type="entry name" value="Enolase-like C-terminal domain"/>
    <property type="match status" value="1"/>
</dbReference>
<dbReference type="SFLD" id="SFLDF00009">
    <property type="entry name" value="o-succinylbenzoate_synthase"/>
    <property type="match status" value="1"/>
</dbReference>
<dbReference type="SMART" id="SM00922">
    <property type="entry name" value="MR_MLE"/>
    <property type="match status" value="1"/>
</dbReference>
<dbReference type="Proteomes" id="UP001239909">
    <property type="component" value="Unassembled WGS sequence"/>
</dbReference>
<evidence type="ECO:0000313" key="7">
    <source>
        <dbReference type="Proteomes" id="UP001239909"/>
    </source>
</evidence>